<keyword evidence="3" id="KW-0378">Hydrolase</keyword>
<dbReference type="SUPFAM" id="SSF109604">
    <property type="entry name" value="HD-domain/PDEase-like"/>
    <property type="match status" value="1"/>
</dbReference>
<accession>A0ABV9I9Q4</accession>
<protein>
    <submittedName>
        <fullName evidence="3">HD-GYP domain-containing protein</fullName>
        <ecNumber evidence="3">3.1.4.-</ecNumber>
    </submittedName>
</protein>
<dbReference type="InterPro" id="IPR037522">
    <property type="entry name" value="HD_GYP_dom"/>
</dbReference>
<feature type="region of interest" description="Disordered" evidence="1">
    <location>
        <begin position="1"/>
        <end position="25"/>
    </location>
</feature>
<dbReference type="EC" id="3.1.4.-" evidence="3"/>
<dbReference type="InterPro" id="IPR003607">
    <property type="entry name" value="HD/PDEase_dom"/>
</dbReference>
<organism evidence="3 4">
    <name type="scientific">Deinococcus hohokamensis</name>
    <dbReference type="NCBI Taxonomy" id="309883"/>
    <lineage>
        <taxon>Bacteria</taxon>
        <taxon>Thermotogati</taxon>
        <taxon>Deinococcota</taxon>
        <taxon>Deinococci</taxon>
        <taxon>Deinococcales</taxon>
        <taxon>Deinococcaceae</taxon>
        <taxon>Deinococcus</taxon>
    </lineage>
</organism>
<feature type="domain" description="HD-GYP" evidence="2">
    <location>
        <begin position="22"/>
        <end position="209"/>
    </location>
</feature>
<dbReference type="PANTHER" id="PTHR45228">
    <property type="entry name" value="CYCLIC DI-GMP PHOSPHODIESTERASE TM_0186-RELATED"/>
    <property type="match status" value="1"/>
</dbReference>
<dbReference type="PANTHER" id="PTHR45228:SF4">
    <property type="entry name" value="LIPOPROTEIN"/>
    <property type="match status" value="1"/>
</dbReference>
<proteinExistence type="predicted"/>
<dbReference type="Gene3D" id="1.10.3210.10">
    <property type="entry name" value="Hypothetical protein af1432"/>
    <property type="match status" value="1"/>
</dbReference>
<dbReference type="CDD" id="cd00077">
    <property type="entry name" value="HDc"/>
    <property type="match status" value="1"/>
</dbReference>
<dbReference type="RefSeq" id="WP_380061367.1">
    <property type="nucleotide sequence ID" value="NZ_JBHSEI010000005.1"/>
</dbReference>
<dbReference type="SMART" id="SM00471">
    <property type="entry name" value="HDc"/>
    <property type="match status" value="1"/>
</dbReference>
<dbReference type="Pfam" id="PF13487">
    <property type="entry name" value="HD_5"/>
    <property type="match status" value="1"/>
</dbReference>
<evidence type="ECO:0000259" key="2">
    <source>
        <dbReference type="PROSITE" id="PS51832"/>
    </source>
</evidence>
<evidence type="ECO:0000313" key="3">
    <source>
        <dbReference type="EMBL" id="MFC4638361.1"/>
    </source>
</evidence>
<evidence type="ECO:0000256" key="1">
    <source>
        <dbReference type="SAM" id="MobiDB-lite"/>
    </source>
</evidence>
<keyword evidence="4" id="KW-1185">Reference proteome</keyword>
<dbReference type="GO" id="GO:0016787">
    <property type="term" value="F:hydrolase activity"/>
    <property type="evidence" value="ECO:0007669"/>
    <property type="project" value="UniProtKB-KW"/>
</dbReference>
<sequence length="209" mass="22472">MSYSPRQDCPWLPPKDASQPVSDRHPADRVGALLRWLGDVDPDLLGHSRRVSALCDQLGRAIGLGSADLRALAVAAPLHDIGKLALPSALLNKPGPLTATECAALRAHPGLGEQWVRRRSAASPAVLGAIRHHHEHWNGRGYPDGLQGQQIPLLARLLTVCDVYDALRSPRGYKPAWTPAAARAELERCAGHHLDPGLVAAFLPLLEPS</sequence>
<dbReference type="EMBL" id="JBHSEI010000005">
    <property type="protein sequence ID" value="MFC4638361.1"/>
    <property type="molecule type" value="Genomic_DNA"/>
</dbReference>
<dbReference type="InterPro" id="IPR052020">
    <property type="entry name" value="Cyclic_di-GMP/3'3'-cGAMP_PDE"/>
</dbReference>
<dbReference type="Proteomes" id="UP001595952">
    <property type="component" value="Unassembled WGS sequence"/>
</dbReference>
<comment type="caution">
    <text evidence="3">The sequence shown here is derived from an EMBL/GenBank/DDBJ whole genome shotgun (WGS) entry which is preliminary data.</text>
</comment>
<dbReference type="PROSITE" id="PS51832">
    <property type="entry name" value="HD_GYP"/>
    <property type="match status" value="1"/>
</dbReference>
<reference evidence="4" key="1">
    <citation type="journal article" date="2019" name="Int. J. Syst. Evol. Microbiol.">
        <title>The Global Catalogue of Microorganisms (GCM) 10K type strain sequencing project: providing services to taxonomists for standard genome sequencing and annotation.</title>
        <authorList>
            <consortium name="The Broad Institute Genomics Platform"/>
            <consortium name="The Broad Institute Genome Sequencing Center for Infectious Disease"/>
            <person name="Wu L."/>
            <person name="Ma J."/>
        </authorList>
    </citation>
    <scope>NUCLEOTIDE SEQUENCE [LARGE SCALE GENOMIC DNA]</scope>
    <source>
        <strain evidence="4">CCUG 55995</strain>
    </source>
</reference>
<gene>
    <name evidence="3" type="ORF">ACFO0D_08385</name>
</gene>
<name>A0ABV9I9Q4_9DEIO</name>
<evidence type="ECO:0000313" key="4">
    <source>
        <dbReference type="Proteomes" id="UP001595952"/>
    </source>
</evidence>